<keyword evidence="2" id="KW-1185">Reference proteome</keyword>
<gene>
    <name evidence="1" type="ORF">KFL_011290020</name>
</gene>
<accession>A0A1Y1IT85</accession>
<dbReference type="AlphaFoldDB" id="A0A1Y1IT85"/>
<dbReference type="EMBL" id="DF238078">
    <property type="protein sequence ID" value="GAQ92769.1"/>
    <property type="molecule type" value="Genomic_DNA"/>
</dbReference>
<evidence type="ECO:0000313" key="1">
    <source>
        <dbReference type="EMBL" id="GAQ92769.1"/>
    </source>
</evidence>
<name>A0A1Y1IT85_KLENI</name>
<organism evidence="1 2">
    <name type="scientific">Klebsormidium nitens</name>
    <name type="common">Green alga</name>
    <name type="synonym">Ulothrix nitens</name>
    <dbReference type="NCBI Taxonomy" id="105231"/>
    <lineage>
        <taxon>Eukaryota</taxon>
        <taxon>Viridiplantae</taxon>
        <taxon>Streptophyta</taxon>
        <taxon>Klebsormidiophyceae</taxon>
        <taxon>Klebsormidiales</taxon>
        <taxon>Klebsormidiaceae</taxon>
        <taxon>Klebsormidium</taxon>
    </lineage>
</organism>
<sequence length="601" mass="67836">MNAHACARMALGGGHWEVLSFLEEGGANARRIRDDFELRLFKAASSGHQERVAQYLEKLPDLHLSKEFCSKVLREDQLELFKVLLKGGQFGRVLRPGLSVPGPSQLEGYQQLASVFVKAFDDKGQRFPIDFDEAHVWLQYGRKDSALRTLKAHFTENTDYTFVDGSSAYSPPSVEVPRKGPAPDKYYLTTDAFENFAMEARTEAGDRVRAFFRAIRDAYVELTTTPPSQQLSREKALELLFEGQGCLYLACIHETSKLYKYGCSTNLPKRNLAHRNHFKPPYSYRLEMAWKADRPRDAEDTFKGDPLIKEIHQEVEIGGTVHREIIRLPDHVDKGIVLAIAERAAHKTQNTIQHLYVGGSSNDEKSKEVLLAKEKTRQADIQAKVRLAELDHELKMEELRLKCAPKQTGRRTRLVTATEAGDAQMTEGLQIVTQYGESLLDASEHSATEDFVPEVTEPLIAPDVEEPVDEEASETHELHGAQELAQVPHVDTIPELQEVTPEIQEDGEGTVTEGAQTTIAAYAEGLISRFIEEHCILEKSKYVTSKDFRDRLLAITNESEDVLSMRRVGVFMHKQFRAKEFIRNSKRCRGYVGLSLKEFSG</sequence>
<dbReference type="Proteomes" id="UP000054558">
    <property type="component" value="Unassembled WGS sequence"/>
</dbReference>
<evidence type="ECO:0000313" key="2">
    <source>
        <dbReference type="Proteomes" id="UP000054558"/>
    </source>
</evidence>
<proteinExistence type="predicted"/>
<protein>
    <submittedName>
        <fullName evidence="1">Uncharacterized protein</fullName>
    </submittedName>
</protein>
<reference evidence="1 2" key="1">
    <citation type="journal article" date="2014" name="Nat. Commun.">
        <title>Klebsormidium flaccidum genome reveals primary factors for plant terrestrial adaptation.</title>
        <authorList>
            <person name="Hori K."/>
            <person name="Maruyama F."/>
            <person name="Fujisawa T."/>
            <person name="Togashi T."/>
            <person name="Yamamoto N."/>
            <person name="Seo M."/>
            <person name="Sato S."/>
            <person name="Yamada T."/>
            <person name="Mori H."/>
            <person name="Tajima N."/>
            <person name="Moriyama T."/>
            <person name="Ikeuchi M."/>
            <person name="Watanabe M."/>
            <person name="Wada H."/>
            <person name="Kobayashi K."/>
            <person name="Saito M."/>
            <person name="Masuda T."/>
            <person name="Sasaki-Sekimoto Y."/>
            <person name="Mashiguchi K."/>
            <person name="Awai K."/>
            <person name="Shimojima M."/>
            <person name="Masuda S."/>
            <person name="Iwai M."/>
            <person name="Nobusawa T."/>
            <person name="Narise T."/>
            <person name="Kondo S."/>
            <person name="Saito H."/>
            <person name="Sato R."/>
            <person name="Murakawa M."/>
            <person name="Ihara Y."/>
            <person name="Oshima-Yamada Y."/>
            <person name="Ohtaka K."/>
            <person name="Satoh M."/>
            <person name="Sonobe K."/>
            <person name="Ishii M."/>
            <person name="Ohtani R."/>
            <person name="Kanamori-Sato M."/>
            <person name="Honoki R."/>
            <person name="Miyazaki D."/>
            <person name="Mochizuki H."/>
            <person name="Umetsu J."/>
            <person name="Higashi K."/>
            <person name="Shibata D."/>
            <person name="Kamiya Y."/>
            <person name="Sato N."/>
            <person name="Nakamura Y."/>
            <person name="Tabata S."/>
            <person name="Ida S."/>
            <person name="Kurokawa K."/>
            <person name="Ohta H."/>
        </authorList>
    </citation>
    <scope>NUCLEOTIDE SEQUENCE [LARGE SCALE GENOMIC DNA]</scope>
    <source>
        <strain evidence="1 2">NIES-2285</strain>
    </source>
</reference>